<dbReference type="SUPFAM" id="SSF52972">
    <property type="entry name" value="ITPase-like"/>
    <property type="match status" value="1"/>
</dbReference>
<gene>
    <name evidence="3" type="ORF">ACFPJ5_10690</name>
</gene>
<reference evidence="3 4" key="1">
    <citation type="journal article" date="2019" name="Int. J. Syst. Evol. Microbiol.">
        <title>The Global Catalogue of Microorganisms (GCM) 10K type strain sequencing project: providing services to taxonomists for standard genome sequencing and annotation.</title>
        <authorList>
            <consortium name="The Broad Institute Genomics Platform"/>
            <consortium name="The Broad Institute Genome Sequencing Center for Infectious Disease"/>
            <person name="Wu L."/>
            <person name="Ma J."/>
        </authorList>
    </citation>
    <scope>NUCLEOTIDE SEQUENCE [LARGE SCALE GENOMIC DNA]</scope>
    <source>
        <strain evidence="3 4">CGMCC 1.12237</strain>
    </source>
</reference>
<dbReference type="InterPro" id="IPR002637">
    <property type="entry name" value="RdgB/HAM1"/>
</dbReference>
<name>A0ABD5RBZ5_9EURY</name>
<dbReference type="PANTHER" id="PTHR11067:SF9">
    <property type="entry name" value="INOSINE TRIPHOSPHATE PYROPHOSPHATASE"/>
    <property type="match status" value="1"/>
</dbReference>
<dbReference type="PANTHER" id="PTHR11067">
    <property type="entry name" value="INOSINE TRIPHOSPHATE PYROPHOSPHATASE/HAM1 PROTEIN"/>
    <property type="match status" value="1"/>
</dbReference>
<keyword evidence="4" id="KW-1185">Reference proteome</keyword>
<organism evidence="3 4">
    <name type="scientific">Salinirubrum litoreum</name>
    <dbReference type="NCBI Taxonomy" id="1126234"/>
    <lineage>
        <taxon>Archaea</taxon>
        <taxon>Methanobacteriati</taxon>
        <taxon>Methanobacteriota</taxon>
        <taxon>Stenosarchaea group</taxon>
        <taxon>Halobacteria</taxon>
        <taxon>Halobacteriales</taxon>
        <taxon>Haloferacaceae</taxon>
        <taxon>Salinirubrum</taxon>
    </lineage>
</organism>
<comment type="similarity">
    <text evidence="1">Belongs to the HAM1 NTPase family.</text>
</comment>
<dbReference type="Pfam" id="PF01725">
    <property type="entry name" value="Ham1p_like"/>
    <property type="match status" value="2"/>
</dbReference>
<keyword evidence="2" id="KW-0378">Hydrolase</keyword>
<sequence length="208" mass="22663">MLHYVTTNPGKTREAREYLGGEVAQTNFDYPEIQASELGPIAAEGARSAYREVGEPVIVDDAGLFVETLDGFPGPYSSYVEETLGVERVWQIGKAEEDRRASFRCVIAYCDGQPFDASPDPVDRADRHVAAASDEEGEGDDAGSLPVKLFTGRVQGTLVAPRGEGGFGYDPIFEHDGQTLAEMDTEAKNAISHRGRALAKFAEWFAQR</sequence>
<dbReference type="AlphaFoldDB" id="A0ABD5RBZ5"/>
<dbReference type="RefSeq" id="WP_227229663.1">
    <property type="nucleotide sequence ID" value="NZ_JAJCVJ010000002.1"/>
</dbReference>
<dbReference type="InterPro" id="IPR029001">
    <property type="entry name" value="ITPase-like_fam"/>
</dbReference>
<protein>
    <submittedName>
        <fullName evidence="3">Non-canonical purine NTP pyrophosphatase</fullName>
    </submittedName>
</protein>
<dbReference type="GO" id="GO:0016787">
    <property type="term" value="F:hydrolase activity"/>
    <property type="evidence" value="ECO:0007669"/>
    <property type="project" value="UniProtKB-KW"/>
</dbReference>
<dbReference type="EMBL" id="JBHSKX010000002">
    <property type="protein sequence ID" value="MFC5367406.1"/>
    <property type="molecule type" value="Genomic_DNA"/>
</dbReference>
<dbReference type="Gene3D" id="3.90.950.10">
    <property type="match status" value="1"/>
</dbReference>
<comment type="caution">
    <text evidence="3">The sequence shown here is derived from an EMBL/GenBank/DDBJ whole genome shotgun (WGS) entry which is preliminary data.</text>
</comment>
<proteinExistence type="inferred from homology"/>
<evidence type="ECO:0000313" key="3">
    <source>
        <dbReference type="EMBL" id="MFC5367406.1"/>
    </source>
</evidence>
<evidence type="ECO:0000256" key="2">
    <source>
        <dbReference type="ARBA" id="ARBA00022801"/>
    </source>
</evidence>
<dbReference type="CDD" id="cd00515">
    <property type="entry name" value="HAM1"/>
    <property type="match status" value="1"/>
</dbReference>
<accession>A0ABD5RBZ5</accession>
<evidence type="ECO:0000256" key="1">
    <source>
        <dbReference type="ARBA" id="ARBA00008023"/>
    </source>
</evidence>
<evidence type="ECO:0000313" key="4">
    <source>
        <dbReference type="Proteomes" id="UP001596201"/>
    </source>
</evidence>
<dbReference type="Proteomes" id="UP001596201">
    <property type="component" value="Unassembled WGS sequence"/>
</dbReference>